<name>A0ABY5ZHX0_9BACT</name>
<evidence type="ECO:0000313" key="1">
    <source>
        <dbReference type="EMBL" id="UWZ78296.1"/>
    </source>
</evidence>
<gene>
    <name evidence="1" type="ORF">L9S41_11380</name>
</gene>
<proteinExistence type="predicted"/>
<reference evidence="1" key="1">
    <citation type="journal article" date="2022" name="Environ. Microbiol.">
        <title>Geoalkalibacter halelectricus SAP #1 sp. nov. possessing extracellular electron transfer and mineral#reducing capabilities from a haloalkaline environment.</title>
        <authorList>
            <person name="Yadav S."/>
            <person name="Singh R."/>
            <person name="Sundharam S.S."/>
            <person name="Chaudhary S."/>
            <person name="Krishnamurthi S."/>
            <person name="Patil S.A."/>
        </authorList>
    </citation>
    <scope>NUCLEOTIDE SEQUENCE</scope>
    <source>
        <strain evidence="1">SAP-1</strain>
    </source>
</reference>
<keyword evidence="2" id="KW-1185">Reference proteome</keyword>
<organism evidence="1 2">
    <name type="scientific">Geoalkalibacter halelectricus</name>
    <dbReference type="NCBI Taxonomy" id="2847045"/>
    <lineage>
        <taxon>Bacteria</taxon>
        <taxon>Pseudomonadati</taxon>
        <taxon>Thermodesulfobacteriota</taxon>
        <taxon>Desulfuromonadia</taxon>
        <taxon>Desulfuromonadales</taxon>
        <taxon>Geoalkalibacteraceae</taxon>
        <taxon>Geoalkalibacter</taxon>
    </lineage>
</organism>
<sequence>MDSREDLARRIAEAVRRQFAVPLHEAPSGDLNSVLAREITQILNHTPDPYGQIIRDWDGLAHQLDLAWWESEPTPNQIVLGLAAAILEFEVRLILDLPR</sequence>
<protein>
    <submittedName>
        <fullName evidence="1">Uncharacterized protein</fullName>
    </submittedName>
</protein>
<evidence type="ECO:0000313" key="2">
    <source>
        <dbReference type="Proteomes" id="UP001060414"/>
    </source>
</evidence>
<dbReference type="RefSeq" id="WP_260746646.1">
    <property type="nucleotide sequence ID" value="NZ_CP092109.1"/>
</dbReference>
<dbReference type="Proteomes" id="UP001060414">
    <property type="component" value="Chromosome"/>
</dbReference>
<dbReference type="EMBL" id="CP092109">
    <property type="protein sequence ID" value="UWZ78296.1"/>
    <property type="molecule type" value="Genomic_DNA"/>
</dbReference>
<accession>A0ABY5ZHX0</accession>